<reference evidence="1 2" key="1">
    <citation type="submission" date="2015-03" db="EMBL/GenBank/DDBJ databases">
        <authorList>
            <person name="Murphy D."/>
        </authorList>
    </citation>
    <scope>NUCLEOTIDE SEQUENCE [LARGE SCALE GENOMIC DNA]</scope>
    <source>
        <strain evidence="1 2">KMM 520</strain>
    </source>
</reference>
<dbReference type="GO" id="GO:0003677">
    <property type="term" value="F:DNA binding"/>
    <property type="evidence" value="ECO:0007669"/>
    <property type="project" value="InterPro"/>
</dbReference>
<gene>
    <name evidence="1" type="ORF">PTRA_a1546</name>
</gene>
<evidence type="ECO:0000313" key="2">
    <source>
        <dbReference type="Proteomes" id="UP000065261"/>
    </source>
</evidence>
<dbReference type="PATRIC" id="fig|1315283.4.peg.1338"/>
<evidence type="ECO:0008006" key="3">
    <source>
        <dbReference type="Google" id="ProtNLM"/>
    </source>
</evidence>
<dbReference type="InterPro" id="IPR010982">
    <property type="entry name" value="Lambda_DNA-bd_dom_sf"/>
</dbReference>
<sequence length="72" mass="7865">MNNIAKAVKIYGGQTKLGNALGVKQASVWDWMNKYGQAPAKYITRISELTNGQVTIDELLADHVKTDKESAA</sequence>
<protein>
    <recommendedName>
        <fullName evidence="3">Antitoxin of toxin-antitoxin system, YdaS/YdaT</fullName>
    </recommendedName>
</protein>
<dbReference type="Gene3D" id="1.10.260.40">
    <property type="entry name" value="lambda repressor-like DNA-binding domains"/>
    <property type="match status" value="1"/>
</dbReference>
<dbReference type="Pfam" id="PF15943">
    <property type="entry name" value="YdaS_toxin"/>
    <property type="match status" value="1"/>
</dbReference>
<dbReference type="RefSeq" id="WP_058373172.1">
    <property type="nucleotide sequence ID" value="NZ_CP011034.1"/>
</dbReference>
<proteinExistence type="predicted"/>
<dbReference type="OrthoDB" id="6446140at2"/>
<evidence type="ECO:0000313" key="1">
    <source>
        <dbReference type="EMBL" id="ALS32744.1"/>
    </source>
</evidence>
<organism evidence="1">
    <name type="scientific">Pseudoalteromonas translucida KMM 520</name>
    <dbReference type="NCBI Taxonomy" id="1315283"/>
    <lineage>
        <taxon>Bacteria</taxon>
        <taxon>Pseudomonadati</taxon>
        <taxon>Pseudomonadota</taxon>
        <taxon>Gammaproteobacteria</taxon>
        <taxon>Alteromonadales</taxon>
        <taxon>Pseudoalteromonadaceae</taxon>
        <taxon>Pseudoalteromonas</taxon>
    </lineage>
</organism>
<dbReference type="InterPro" id="IPR031856">
    <property type="entry name" value="YdaS_toxin-like"/>
</dbReference>
<dbReference type="SUPFAM" id="SSF47413">
    <property type="entry name" value="lambda repressor-like DNA-binding domains"/>
    <property type="match status" value="1"/>
</dbReference>
<accession>A0A0U2WWQ6</accession>
<dbReference type="AlphaFoldDB" id="A0A0U2WWQ6"/>
<dbReference type="EMBL" id="CP011034">
    <property type="protein sequence ID" value="ALS32744.1"/>
    <property type="molecule type" value="Genomic_DNA"/>
</dbReference>
<dbReference type="KEGG" id="ptn:PTRA_a1546"/>
<name>A0A0U2WWQ6_9GAMM</name>
<dbReference type="Proteomes" id="UP000065261">
    <property type="component" value="Chromosome I"/>
</dbReference>